<dbReference type="Gene3D" id="3.40.50.1820">
    <property type="entry name" value="alpha/beta hydrolase"/>
    <property type="match status" value="1"/>
</dbReference>
<protein>
    <submittedName>
        <fullName evidence="2">Alpha/beta fold hydrolase</fullName>
    </submittedName>
</protein>
<dbReference type="PANTHER" id="PTHR43433:SF5">
    <property type="entry name" value="AB HYDROLASE-1 DOMAIN-CONTAINING PROTEIN"/>
    <property type="match status" value="1"/>
</dbReference>
<organism evidence="2 3">
    <name type="scientific">Halomarina rubra</name>
    <dbReference type="NCBI Taxonomy" id="2071873"/>
    <lineage>
        <taxon>Archaea</taxon>
        <taxon>Methanobacteriati</taxon>
        <taxon>Methanobacteriota</taxon>
        <taxon>Stenosarchaea group</taxon>
        <taxon>Halobacteria</taxon>
        <taxon>Halobacteriales</taxon>
        <taxon>Natronomonadaceae</taxon>
        <taxon>Halomarina</taxon>
    </lineage>
</organism>
<keyword evidence="2" id="KW-0378">Hydrolase</keyword>
<dbReference type="InterPro" id="IPR050471">
    <property type="entry name" value="AB_hydrolase"/>
</dbReference>
<dbReference type="EMBL" id="JBHUDC010000005">
    <property type="protein sequence ID" value="MFD1513922.1"/>
    <property type="molecule type" value="Genomic_DNA"/>
</dbReference>
<accession>A0ABD6AVY7</accession>
<feature type="domain" description="AB hydrolase-1" evidence="1">
    <location>
        <begin position="49"/>
        <end position="129"/>
    </location>
</feature>
<evidence type="ECO:0000259" key="1">
    <source>
        <dbReference type="Pfam" id="PF00561"/>
    </source>
</evidence>
<dbReference type="PANTHER" id="PTHR43433">
    <property type="entry name" value="HYDROLASE, ALPHA/BETA FOLD FAMILY PROTEIN"/>
    <property type="match status" value="1"/>
</dbReference>
<dbReference type="InterPro" id="IPR029058">
    <property type="entry name" value="AB_hydrolase_fold"/>
</dbReference>
<proteinExistence type="predicted"/>
<evidence type="ECO:0000313" key="3">
    <source>
        <dbReference type="Proteomes" id="UP001597187"/>
    </source>
</evidence>
<dbReference type="AlphaFoldDB" id="A0ABD6AVY7"/>
<keyword evidence="3" id="KW-1185">Reference proteome</keyword>
<sequence>MPIVERDDARLYYESSEAGPDADTVAFVGELGYAAWQWAWQHPAVDGPFEALVTDLRGSGRSETTASEFDVATLAADLDAVLSAHGAKRVHLVGAGLGGMAALEYARESGRVRSLALFGTALSGDEFDDGMLSVMGGRGPDSLAPCLSQEFFERQREVVAGIEKWRDDDAPEAVRDAQVAALRDYVCADPYEITVPALVCHGADDPAVPADAGRDLADALPRGEFRSVPGRHLAHVESSRVANDELLGFLES</sequence>
<dbReference type="GO" id="GO:0016787">
    <property type="term" value="F:hydrolase activity"/>
    <property type="evidence" value="ECO:0007669"/>
    <property type="project" value="UniProtKB-KW"/>
</dbReference>
<dbReference type="SUPFAM" id="SSF53474">
    <property type="entry name" value="alpha/beta-Hydrolases"/>
    <property type="match status" value="1"/>
</dbReference>
<dbReference type="Proteomes" id="UP001597187">
    <property type="component" value="Unassembled WGS sequence"/>
</dbReference>
<gene>
    <name evidence="2" type="ORF">ACFSBT_11595</name>
</gene>
<dbReference type="InterPro" id="IPR000073">
    <property type="entry name" value="AB_hydrolase_1"/>
</dbReference>
<dbReference type="Pfam" id="PF00561">
    <property type="entry name" value="Abhydrolase_1"/>
    <property type="match status" value="1"/>
</dbReference>
<comment type="caution">
    <text evidence="2">The sequence shown here is derived from an EMBL/GenBank/DDBJ whole genome shotgun (WGS) entry which is preliminary data.</text>
</comment>
<evidence type="ECO:0000313" key="2">
    <source>
        <dbReference type="EMBL" id="MFD1513922.1"/>
    </source>
</evidence>
<name>A0ABD6AVY7_9EURY</name>
<reference evidence="2 3" key="1">
    <citation type="journal article" date="2019" name="Int. J. Syst. Evol. Microbiol.">
        <title>The Global Catalogue of Microorganisms (GCM) 10K type strain sequencing project: providing services to taxonomists for standard genome sequencing and annotation.</title>
        <authorList>
            <consortium name="The Broad Institute Genomics Platform"/>
            <consortium name="The Broad Institute Genome Sequencing Center for Infectious Disease"/>
            <person name="Wu L."/>
            <person name="Ma J."/>
        </authorList>
    </citation>
    <scope>NUCLEOTIDE SEQUENCE [LARGE SCALE GENOMIC DNA]</scope>
    <source>
        <strain evidence="2 3">CGMCC 1.12563</strain>
    </source>
</reference>
<dbReference type="PRINTS" id="PR00111">
    <property type="entry name" value="ABHYDROLASE"/>
</dbReference>
<dbReference type="RefSeq" id="WP_250873884.1">
    <property type="nucleotide sequence ID" value="NZ_JALXFV010000005.1"/>
</dbReference>